<feature type="non-terminal residue" evidence="3">
    <location>
        <position position="25"/>
    </location>
</feature>
<feature type="non-terminal residue" evidence="3">
    <location>
        <position position="1"/>
    </location>
</feature>
<proteinExistence type="predicted"/>
<reference evidence="3" key="1">
    <citation type="submission" date="2018-05" db="EMBL/GenBank/DDBJ databases">
        <authorList>
            <person name="Lanie J.A."/>
            <person name="Ng W.-L."/>
            <person name="Kazmierczak K.M."/>
            <person name="Andrzejewski T.M."/>
            <person name="Davidsen T.M."/>
            <person name="Wayne K.J."/>
            <person name="Tettelin H."/>
            <person name="Glass J.I."/>
            <person name="Rusch D."/>
            <person name="Podicherti R."/>
            <person name="Tsui H.-C.T."/>
            <person name="Winkler M.E."/>
        </authorList>
    </citation>
    <scope>NUCLEOTIDE SEQUENCE</scope>
</reference>
<dbReference type="Gene3D" id="3.40.50.300">
    <property type="entry name" value="P-loop containing nucleotide triphosphate hydrolases"/>
    <property type="match status" value="1"/>
</dbReference>
<sequence>VGFTIEPGETLGVVGESGSGKSVTA</sequence>
<organism evidence="3">
    <name type="scientific">marine metagenome</name>
    <dbReference type="NCBI Taxonomy" id="408172"/>
    <lineage>
        <taxon>unclassified sequences</taxon>
        <taxon>metagenomes</taxon>
        <taxon>ecological metagenomes</taxon>
    </lineage>
</organism>
<feature type="compositionally biased region" description="Low complexity" evidence="1">
    <location>
        <begin position="12"/>
        <end position="25"/>
    </location>
</feature>
<dbReference type="GO" id="GO:0016887">
    <property type="term" value="F:ATP hydrolysis activity"/>
    <property type="evidence" value="ECO:0007669"/>
    <property type="project" value="InterPro"/>
</dbReference>
<evidence type="ECO:0000259" key="2">
    <source>
        <dbReference type="Pfam" id="PF00005"/>
    </source>
</evidence>
<dbReference type="EMBL" id="UINC01028207">
    <property type="protein sequence ID" value="SVB08780.1"/>
    <property type="molecule type" value="Genomic_DNA"/>
</dbReference>
<dbReference type="SUPFAM" id="SSF52540">
    <property type="entry name" value="P-loop containing nucleoside triphosphate hydrolases"/>
    <property type="match status" value="1"/>
</dbReference>
<feature type="domain" description="ABC transporter" evidence="2">
    <location>
        <begin position="2"/>
        <end position="23"/>
    </location>
</feature>
<protein>
    <recommendedName>
        <fullName evidence="2">ABC transporter domain-containing protein</fullName>
    </recommendedName>
</protein>
<dbReference type="InterPro" id="IPR027417">
    <property type="entry name" value="P-loop_NTPase"/>
</dbReference>
<feature type="region of interest" description="Disordered" evidence="1">
    <location>
        <begin position="1"/>
        <end position="25"/>
    </location>
</feature>
<gene>
    <name evidence="3" type="ORF">METZ01_LOCUS161634</name>
</gene>
<name>A0A382B4L2_9ZZZZ</name>
<dbReference type="Pfam" id="PF00005">
    <property type="entry name" value="ABC_tran"/>
    <property type="match status" value="1"/>
</dbReference>
<accession>A0A382B4L2</accession>
<evidence type="ECO:0000313" key="3">
    <source>
        <dbReference type="EMBL" id="SVB08780.1"/>
    </source>
</evidence>
<dbReference type="InterPro" id="IPR003439">
    <property type="entry name" value="ABC_transporter-like_ATP-bd"/>
</dbReference>
<evidence type="ECO:0000256" key="1">
    <source>
        <dbReference type="SAM" id="MobiDB-lite"/>
    </source>
</evidence>
<dbReference type="GO" id="GO:0005524">
    <property type="term" value="F:ATP binding"/>
    <property type="evidence" value="ECO:0007669"/>
    <property type="project" value="InterPro"/>
</dbReference>
<dbReference type="AlphaFoldDB" id="A0A382B4L2"/>